<dbReference type="AlphaFoldDB" id="A0A1M5TYE8"/>
<keyword evidence="3" id="KW-1185">Reference proteome</keyword>
<evidence type="ECO:0000256" key="1">
    <source>
        <dbReference type="SAM" id="Phobius"/>
    </source>
</evidence>
<sequence>MKELKLNEMIFRNKILIYLFLGILLNTKELINIFKINNIYIFTFVFLYLFFISLYTSKYNFLFNLKTDKKNLKSDITKNKYFKNFILCLSN</sequence>
<feature type="transmembrane region" description="Helical" evidence="1">
    <location>
        <begin position="39"/>
        <end position="56"/>
    </location>
</feature>
<organism evidence="2 3">
    <name type="scientific">Tepidibacter thalassicus DSM 15285</name>
    <dbReference type="NCBI Taxonomy" id="1123350"/>
    <lineage>
        <taxon>Bacteria</taxon>
        <taxon>Bacillati</taxon>
        <taxon>Bacillota</taxon>
        <taxon>Clostridia</taxon>
        <taxon>Peptostreptococcales</taxon>
        <taxon>Peptostreptococcaceae</taxon>
        <taxon>Tepidibacter</taxon>
    </lineage>
</organism>
<keyword evidence="1" id="KW-1133">Transmembrane helix</keyword>
<feature type="transmembrane region" description="Helical" evidence="1">
    <location>
        <begin position="15"/>
        <end position="33"/>
    </location>
</feature>
<proteinExistence type="predicted"/>
<protein>
    <submittedName>
        <fullName evidence="2">Uncharacterized protein</fullName>
    </submittedName>
</protein>
<evidence type="ECO:0000313" key="3">
    <source>
        <dbReference type="Proteomes" id="UP000242520"/>
    </source>
</evidence>
<evidence type="ECO:0000313" key="2">
    <source>
        <dbReference type="EMBL" id="SHH55812.1"/>
    </source>
</evidence>
<accession>A0A1M5TYE8</accession>
<keyword evidence="1" id="KW-0812">Transmembrane</keyword>
<name>A0A1M5TYE8_9FIRM</name>
<gene>
    <name evidence="2" type="ORF">SAMN02744040_02340</name>
</gene>
<dbReference type="EMBL" id="FQXH01000051">
    <property type="protein sequence ID" value="SHH55812.1"/>
    <property type="molecule type" value="Genomic_DNA"/>
</dbReference>
<dbReference type="Proteomes" id="UP000242520">
    <property type="component" value="Unassembled WGS sequence"/>
</dbReference>
<reference evidence="3" key="1">
    <citation type="submission" date="2016-11" db="EMBL/GenBank/DDBJ databases">
        <authorList>
            <person name="Varghese N."/>
            <person name="Submissions S."/>
        </authorList>
    </citation>
    <scope>NUCLEOTIDE SEQUENCE [LARGE SCALE GENOMIC DNA]</scope>
    <source>
        <strain evidence="3">DSM 15285</strain>
    </source>
</reference>
<keyword evidence="1" id="KW-0472">Membrane</keyword>